<evidence type="ECO:0000313" key="5">
    <source>
        <dbReference type="EMBL" id="CAF1393923.1"/>
    </source>
</evidence>
<organism evidence="5 6">
    <name type="scientific">Rotaria sordida</name>
    <dbReference type="NCBI Taxonomy" id="392033"/>
    <lineage>
        <taxon>Eukaryota</taxon>
        <taxon>Metazoa</taxon>
        <taxon>Spiralia</taxon>
        <taxon>Gnathifera</taxon>
        <taxon>Rotifera</taxon>
        <taxon>Eurotatoria</taxon>
        <taxon>Bdelloidea</taxon>
        <taxon>Philodinida</taxon>
        <taxon>Philodinidae</taxon>
        <taxon>Rotaria</taxon>
    </lineage>
</organism>
<dbReference type="SUPFAM" id="SSF63748">
    <property type="entry name" value="Tudor/PWWP/MBT"/>
    <property type="match status" value="1"/>
</dbReference>
<dbReference type="InterPro" id="IPR050348">
    <property type="entry name" value="Protein-Tyr_Phosphatase"/>
</dbReference>
<dbReference type="Gene3D" id="2.30.30.140">
    <property type="match status" value="1"/>
</dbReference>
<dbReference type="EMBL" id="CAJNOT010003643">
    <property type="protein sequence ID" value="CAF1393923.1"/>
    <property type="molecule type" value="Genomic_DNA"/>
</dbReference>
<feature type="transmembrane region" description="Helical" evidence="2">
    <location>
        <begin position="695"/>
        <end position="713"/>
    </location>
</feature>
<proteinExistence type="predicted"/>
<dbReference type="PROSITE" id="PS50304">
    <property type="entry name" value="TUDOR"/>
    <property type="match status" value="1"/>
</dbReference>
<keyword evidence="2" id="KW-0812">Transmembrane</keyword>
<feature type="compositionally biased region" description="Polar residues" evidence="1">
    <location>
        <begin position="636"/>
        <end position="664"/>
    </location>
</feature>
<keyword evidence="2" id="KW-1133">Transmembrane helix</keyword>
<dbReference type="Gene3D" id="2.40.50.90">
    <property type="match status" value="1"/>
</dbReference>
<reference evidence="5" key="1">
    <citation type="submission" date="2021-02" db="EMBL/GenBank/DDBJ databases">
        <authorList>
            <person name="Nowell W R."/>
        </authorList>
    </citation>
    <scope>NUCLEOTIDE SEQUENCE</scope>
</reference>
<dbReference type="InterPro" id="IPR002999">
    <property type="entry name" value="Tudor"/>
</dbReference>
<evidence type="ECO:0000313" key="6">
    <source>
        <dbReference type="Proteomes" id="UP000663864"/>
    </source>
</evidence>
<protein>
    <submittedName>
        <fullName evidence="5">Uncharacterized protein</fullName>
    </submittedName>
</protein>
<dbReference type="InterPro" id="IPR035437">
    <property type="entry name" value="SNase_OB-fold_sf"/>
</dbReference>
<evidence type="ECO:0000256" key="1">
    <source>
        <dbReference type="SAM" id="MobiDB-lite"/>
    </source>
</evidence>
<sequence length="1117" mass="128838">MSSLNNLNNIELFDDIENILFLCDRLNNRLIQVTSYVDEVKQVWIGKRRTIELDSNITPLIAQKAIKCNKVLLNVAEKLAVVELQTESLHSLHTSINNILPINNEKRQLNIPICPSTPIINQTSITKNESIGNGIRLQRDIFPNTTRSLNHNTNTFTARNTSTLFSETIPIKSSIEQQQQSAFHRPLSVQDNINLQQTKLSPQYPSSSSIKTVSNVSMNNHQQRNLNPIDSYINETNIIDNKIRVKMQVIPSGTIWRNADIPIVDHPSAFFVSNQDPRVTEQFNMMSIEMNNYYSKPSNTTVPLQNISIGDFCVARFSEDHLWYRARVVLNNNESVLIVFIDYGNSESKPPNEIYPLIESLTRLPAMTVACTLNEAFPSNENFWTQEATDAFNMIVKNRIVEVHFQQSIGQQWPLHFVKVMLDGQSIAQHPKLAPYIMSARNEQIALHFNDKLTPMEYILYNVAVVESDIYNSMVLSVDHPSCVFIQIPDNGPAFQQMHQDMNRYYSSNKKQKQQVSKSTIFMYHIQNDIQNFIKRELLQSIIYNIVEIRHNDEFACLIRNNHDHKIIYSDFDDHLDEYLLFWYSTIKDNNMFVDKYQMDSNRRSMRHLESKSDSSRPPTNDPFRASTGDSGRGSMMTSERTPTSDNITDHGASSSSYSRNTSLGGDVHENYDLDKPDKNRMWILHYTSDNNIQIFVYFIVLLILINTTNEVINIPTITFHNHSLSSKEFLNTTTLYSWKKSNSIEILKKLIANRQNLTKYNSKLLLLLTNNTQQIVLTSPTVNISNTTLKFQTITFNNKSTIDIQYSSTTNDDLLLFSSLQQTIAKKQSSNTTIFVLIFVFGFSGLIFLTLMCIFFLRHPIESAYGYFQLPCIHTLSTRKQSRDSTPLSYSPIHTNISINAYNRDRRHRSYSKSITTCCSPSKIRRQCNKNLLDDDHKKFIIPKEFPVDQLYDIYMQKHALDDLAFSIEFQSIPDFEELPCTSATRAIVASKNRFLNILPIDTTRVILNLLNDDPSTDYINGNYISGYKCSNKFIATQGPKSDTCEDFWRMIWELKLKSIVMLTNIIEGVSRMTKCHQYWPELNQTITYGSYQITCIDKQCLCDYEKRFFHLTKVS</sequence>
<dbReference type="SMART" id="SM00333">
    <property type="entry name" value="TUDOR"/>
    <property type="match status" value="1"/>
</dbReference>
<feature type="domain" description="Tyrosine-protein phosphatase" evidence="3">
    <location>
        <begin position="967"/>
        <end position="1117"/>
    </location>
</feature>
<feature type="transmembrane region" description="Helical" evidence="2">
    <location>
        <begin position="835"/>
        <end position="858"/>
    </location>
</feature>
<gene>
    <name evidence="5" type="ORF">ZHD862_LOCUS32769</name>
</gene>
<dbReference type="Pfam" id="PF00102">
    <property type="entry name" value="Y_phosphatase"/>
    <property type="match status" value="1"/>
</dbReference>
<dbReference type="PROSITE" id="PS50055">
    <property type="entry name" value="TYR_PHOSPHATASE_PTP"/>
    <property type="match status" value="1"/>
</dbReference>
<dbReference type="Gene3D" id="3.90.190.10">
    <property type="entry name" value="Protein tyrosine phosphatase superfamily"/>
    <property type="match status" value="1"/>
</dbReference>
<feature type="region of interest" description="Disordered" evidence="1">
    <location>
        <begin position="605"/>
        <end position="664"/>
    </location>
</feature>
<dbReference type="FunFam" id="2.30.30.140:FF:000018">
    <property type="entry name" value="Serine/threonine-protein kinase 31"/>
    <property type="match status" value="1"/>
</dbReference>
<dbReference type="Pfam" id="PF00567">
    <property type="entry name" value="TUDOR"/>
    <property type="match status" value="1"/>
</dbReference>
<name>A0A815KIV6_9BILA</name>
<dbReference type="SMART" id="SM00194">
    <property type="entry name" value="PTPc"/>
    <property type="match status" value="1"/>
</dbReference>
<comment type="caution">
    <text evidence="5">The sequence shown here is derived from an EMBL/GenBank/DDBJ whole genome shotgun (WGS) entry which is preliminary data.</text>
</comment>
<dbReference type="InterPro" id="IPR029021">
    <property type="entry name" value="Prot-tyrosine_phosphatase-like"/>
</dbReference>
<dbReference type="AlphaFoldDB" id="A0A815KIV6"/>
<feature type="domain" description="Tudor" evidence="4">
    <location>
        <begin position="306"/>
        <end position="364"/>
    </location>
</feature>
<accession>A0A815KIV6</accession>
<evidence type="ECO:0000259" key="4">
    <source>
        <dbReference type="PROSITE" id="PS50304"/>
    </source>
</evidence>
<dbReference type="PANTHER" id="PTHR19134:SF561">
    <property type="entry name" value="PROTEIN TYROSINE PHOSPHATASE 36E, ISOFORM A"/>
    <property type="match status" value="1"/>
</dbReference>
<evidence type="ECO:0000256" key="2">
    <source>
        <dbReference type="SAM" id="Phobius"/>
    </source>
</evidence>
<dbReference type="InterPro" id="IPR000242">
    <property type="entry name" value="PTP_cat"/>
</dbReference>
<dbReference type="PANTHER" id="PTHR19134">
    <property type="entry name" value="RECEPTOR-TYPE TYROSINE-PROTEIN PHOSPHATASE"/>
    <property type="match status" value="1"/>
</dbReference>
<feature type="compositionally biased region" description="Basic and acidic residues" evidence="1">
    <location>
        <begin position="605"/>
        <end position="615"/>
    </location>
</feature>
<evidence type="ECO:0000259" key="3">
    <source>
        <dbReference type="PROSITE" id="PS50055"/>
    </source>
</evidence>
<dbReference type="PRINTS" id="PR00700">
    <property type="entry name" value="PRTYPHPHTASE"/>
</dbReference>
<keyword evidence="2" id="KW-0472">Membrane</keyword>
<dbReference type="SUPFAM" id="SSF52799">
    <property type="entry name" value="(Phosphotyrosine protein) phosphatases II"/>
    <property type="match status" value="1"/>
</dbReference>
<dbReference type="Proteomes" id="UP000663864">
    <property type="component" value="Unassembled WGS sequence"/>
</dbReference>
<dbReference type="GO" id="GO:0004725">
    <property type="term" value="F:protein tyrosine phosphatase activity"/>
    <property type="evidence" value="ECO:0007669"/>
    <property type="project" value="InterPro"/>
</dbReference>